<feature type="transmembrane region" description="Helical" evidence="1">
    <location>
        <begin position="126"/>
        <end position="145"/>
    </location>
</feature>
<dbReference type="EMBL" id="DVNA01000123">
    <property type="protein sequence ID" value="HIU55217.1"/>
    <property type="molecule type" value="Genomic_DNA"/>
</dbReference>
<protein>
    <recommendedName>
        <fullName evidence="4">Peptidase</fullName>
    </recommendedName>
</protein>
<dbReference type="AlphaFoldDB" id="A0A9D1M7T0"/>
<accession>A0A9D1M7T0</accession>
<sequence>MKKREPNGTVSQRMRAWHRDIGFFVIGLMTVYALSGILLIYRNTDFLNVEKQVETQLDAGLSAEVLQQQLKLRNMNPIRTENNLIFFQNGSYDTQSGIATYTVKEKPFPLNKLINLHKINGNQPTHLFSALFGIAVLFLVISSFWMFPRQSHFFKRGILLTLGGVIFTVILLCLI</sequence>
<feature type="transmembrane region" description="Helical" evidence="1">
    <location>
        <begin position="157"/>
        <end position="174"/>
    </location>
</feature>
<proteinExistence type="predicted"/>
<evidence type="ECO:0008006" key="4">
    <source>
        <dbReference type="Google" id="ProtNLM"/>
    </source>
</evidence>
<evidence type="ECO:0000313" key="3">
    <source>
        <dbReference type="Proteomes" id="UP000824112"/>
    </source>
</evidence>
<feature type="transmembrane region" description="Helical" evidence="1">
    <location>
        <begin position="21"/>
        <end position="41"/>
    </location>
</feature>
<reference evidence="2" key="2">
    <citation type="journal article" date="2021" name="PeerJ">
        <title>Extensive microbial diversity within the chicken gut microbiome revealed by metagenomics and culture.</title>
        <authorList>
            <person name="Gilroy R."/>
            <person name="Ravi A."/>
            <person name="Getino M."/>
            <person name="Pursley I."/>
            <person name="Horton D.L."/>
            <person name="Alikhan N.F."/>
            <person name="Baker D."/>
            <person name="Gharbi K."/>
            <person name="Hall N."/>
            <person name="Watson M."/>
            <person name="Adriaenssens E.M."/>
            <person name="Foster-Nyarko E."/>
            <person name="Jarju S."/>
            <person name="Secka A."/>
            <person name="Antonio M."/>
            <person name="Oren A."/>
            <person name="Chaudhuri R.R."/>
            <person name="La Ragione R."/>
            <person name="Hildebrand F."/>
            <person name="Pallen M.J."/>
        </authorList>
    </citation>
    <scope>NUCLEOTIDE SEQUENCE</scope>
    <source>
        <strain evidence="2">CHK158-818</strain>
    </source>
</reference>
<evidence type="ECO:0000256" key="1">
    <source>
        <dbReference type="SAM" id="Phobius"/>
    </source>
</evidence>
<reference evidence="2" key="1">
    <citation type="submission" date="2020-10" db="EMBL/GenBank/DDBJ databases">
        <authorList>
            <person name="Gilroy R."/>
        </authorList>
    </citation>
    <scope>NUCLEOTIDE SEQUENCE</scope>
    <source>
        <strain evidence="2">CHK158-818</strain>
    </source>
</reference>
<dbReference type="Proteomes" id="UP000824112">
    <property type="component" value="Unassembled WGS sequence"/>
</dbReference>
<comment type="caution">
    <text evidence="2">The sequence shown here is derived from an EMBL/GenBank/DDBJ whole genome shotgun (WGS) entry which is preliminary data.</text>
</comment>
<keyword evidence="1" id="KW-1133">Transmembrane helix</keyword>
<organism evidence="2 3">
    <name type="scientific">Candidatus Gallibacteroides avistercoris</name>
    <dbReference type="NCBI Taxonomy" id="2840833"/>
    <lineage>
        <taxon>Bacteria</taxon>
        <taxon>Pseudomonadati</taxon>
        <taxon>Bacteroidota</taxon>
        <taxon>Bacteroidia</taxon>
        <taxon>Bacteroidales</taxon>
        <taxon>Bacteroidaceae</taxon>
        <taxon>Bacteroidaceae incertae sedis</taxon>
        <taxon>Candidatus Gallibacteroides</taxon>
    </lineage>
</organism>
<gene>
    <name evidence="2" type="ORF">IAB03_05355</name>
</gene>
<name>A0A9D1M7T0_9BACT</name>
<keyword evidence="1" id="KW-0472">Membrane</keyword>
<evidence type="ECO:0000313" key="2">
    <source>
        <dbReference type="EMBL" id="HIU55217.1"/>
    </source>
</evidence>
<keyword evidence="1" id="KW-0812">Transmembrane</keyword>